<keyword evidence="3 7" id="KW-0813">Transport</keyword>
<dbReference type="FunFam" id="1.20.1250.20:FF:000078">
    <property type="entry name" value="MFS maltose transporter, putative"/>
    <property type="match status" value="1"/>
</dbReference>
<evidence type="ECO:0000256" key="4">
    <source>
        <dbReference type="ARBA" id="ARBA00022692"/>
    </source>
</evidence>
<feature type="domain" description="Major facilitator superfamily (MFS) profile" evidence="9">
    <location>
        <begin position="54"/>
        <end position="494"/>
    </location>
</feature>
<evidence type="ECO:0000256" key="2">
    <source>
        <dbReference type="ARBA" id="ARBA00010992"/>
    </source>
</evidence>
<dbReference type="InterPro" id="IPR005829">
    <property type="entry name" value="Sugar_transporter_CS"/>
</dbReference>
<feature type="transmembrane region" description="Helical" evidence="8">
    <location>
        <begin position="129"/>
        <end position="148"/>
    </location>
</feature>
<dbReference type="PANTHER" id="PTHR48022:SF51">
    <property type="entry name" value="ALPHA-GLUCOSIDE TRANSPORTER, PUTATIVE (AFU_ORTHOLOGUE AFUA_6G11920)-RELATED"/>
    <property type="match status" value="1"/>
</dbReference>
<evidence type="ECO:0000256" key="3">
    <source>
        <dbReference type="ARBA" id="ARBA00022448"/>
    </source>
</evidence>
<keyword evidence="11" id="KW-1185">Reference proteome</keyword>
<dbReference type="AlphaFoldDB" id="A0A9P8C1Z4"/>
<evidence type="ECO:0000259" key="9">
    <source>
        <dbReference type="PROSITE" id="PS50850"/>
    </source>
</evidence>
<dbReference type="GO" id="GO:0016020">
    <property type="term" value="C:membrane"/>
    <property type="evidence" value="ECO:0007669"/>
    <property type="project" value="UniProtKB-SubCell"/>
</dbReference>
<accession>A0A9P8C1Z4</accession>
<dbReference type="Proteomes" id="UP000824998">
    <property type="component" value="Unassembled WGS sequence"/>
</dbReference>
<feature type="transmembrane region" description="Helical" evidence="8">
    <location>
        <begin position="345"/>
        <end position="364"/>
    </location>
</feature>
<dbReference type="PANTHER" id="PTHR48022">
    <property type="entry name" value="PLASTIDIC GLUCOSE TRANSPORTER 4"/>
    <property type="match status" value="1"/>
</dbReference>
<dbReference type="InterPro" id="IPR036259">
    <property type="entry name" value="MFS_trans_sf"/>
</dbReference>
<feature type="transmembrane region" description="Helical" evidence="8">
    <location>
        <begin position="307"/>
        <end position="333"/>
    </location>
</feature>
<feature type="transmembrane region" description="Helical" evidence="8">
    <location>
        <begin position="472"/>
        <end position="490"/>
    </location>
</feature>
<dbReference type="InterPro" id="IPR005828">
    <property type="entry name" value="MFS_sugar_transport-like"/>
</dbReference>
<proteinExistence type="inferred from homology"/>
<dbReference type="NCBIfam" id="TIGR00879">
    <property type="entry name" value="SP"/>
    <property type="match status" value="1"/>
</dbReference>
<feature type="transmembrane region" description="Helical" evidence="8">
    <location>
        <begin position="189"/>
        <end position="208"/>
    </location>
</feature>
<evidence type="ECO:0000313" key="10">
    <source>
        <dbReference type="EMBL" id="KAG9230457.1"/>
    </source>
</evidence>
<evidence type="ECO:0000256" key="5">
    <source>
        <dbReference type="ARBA" id="ARBA00022989"/>
    </source>
</evidence>
<dbReference type="InterPro" id="IPR003663">
    <property type="entry name" value="Sugar/inositol_transpt"/>
</dbReference>
<feature type="transmembrane region" description="Helical" evidence="8">
    <location>
        <begin position="98"/>
        <end position="122"/>
    </location>
</feature>
<dbReference type="Gene3D" id="1.20.1250.20">
    <property type="entry name" value="MFS general substrate transporter like domains"/>
    <property type="match status" value="1"/>
</dbReference>
<organism evidence="10 11">
    <name type="scientific">Amylocarpus encephaloides</name>
    <dbReference type="NCBI Taxonomy" id="45428"/>
    <lineage>
        <taxon>Eukaryota</taxon>
        <taxon>Fungi</taxon>
        <taxon>Dikarya</taxon>
        <taxon>Ascomycota</taxon>
        <taxon>Pezizomycotina</taxon>
        <taxon>Leotiomycetes</taxon>
        <taxon>Helotiales</taxon>
        <taxon>Helotiales incertae sedis</taxon>
        <taxon>Amylocarpus</taxon>
    </lineage>
</organism>
<evidence type="ECO:0000313" key="11">
    <source>
        <dbReference type="Proteomes" id="UP000824998"/>
    </source>
</evidence>
<keyword evidence="6 8" id="KW-0472">Membrane</keyword>
<evidence type="ECO:0000256" key="7">
    <source>
        <dbReference type="RuleBase" id="RU003346"/>
    </source>
</evidence>
<keyword evidence="4 8" id="KW-0812">Transmembrane</keyword>
<evidence type="ECO:0000256" key="6">
    <source>
        <dbReference type="ARBA" id="ARBA00023136"/>
    </source>
</evidence>
<dbReference type="PROSITE" id="PS50850">
    <property type="entry name" value="MFS"/>
    <property type="match status" value="1"/>
</dbReference>
<comment type="subcellular location">
    <subcellularLocation>
        <location evidence="1">Membrane</location>
        <topology evidence="1">Multi-pass membrane protein</topology>
    </subcellularLocation>
</comment>
<dbReference type="SUPFAM" id="SSF103473">
    <property type="entry name" value="MFS general substrate transporter"/>
    <property type="match status" value="1"/>
</dbReference>
<dbReference type="InterPro" id="IPR050360">
    <property type="entry name" value="MFS_Sugar_Transporters"/>
</dbReference>
<dbReference type="InterPro" id="IPR020846">
    <property type="entry name" value="MFS_dom"/>
</dbReference>
<feature type="transmembrane region" description="Helical" evidence="8">
    <location>
        <begin position="154"/>
        <end position="177"/>
    </location>
</feature>
<dbReference type="PROSITE" id="PS00217">
    <property type="entry name" value="SUGAR_TRANSPORT_2"/>
    <property type="match status" value="1"/>
</dbReference>
<comment type="caution">
    <text evidence="10">The sequence shown here is derived from an EMBL/GenBank/DDBJ whole genome shotgun (WGS) entry which is preliminary data.</text>
</comment>
<feature type="transmembrane region" description="Helical" evidence="8">
    <location>
        <begin position="51"/>
        <end position="78"/>
    </location>
</feature>
<dbReference type="OrthoDB" id="6612291at2759"/>
<keyword evidence="5 8" id="KW-1133">Transmembrane helix</keyword>
<evidence type="ECO:0000256" key="8">
    <source>
        <dbReference type="SAM" id="Phobius"/>
    </source>
</evidence>
<reference evidence="10" key="1">
    <citation type="journal article" date="2021" name="IMA Fungus">
        <title>Genomic characterization of three marine fungi, including Emericellopsis atlantica sp. nov. with signatures of a generalist lifestyle and marine biomass degradation.</title>
        <authorList>
            <person name="Hagestad O.C."/>
            <person name="Hou L."/>
            <person name="Andersen J.H."/>
            <person name="Hansen E.H."/>
            <person name="Altermark B."/>
            <person name="Li C."/>
            <person name="Kuhnert E."/>
            <person name="Cox R.J."/>
            <person name="Crous P.W."/>
            <person name="Spatafora J.W."/>
            <person name="Lail K."/>
            <person name="Amirebrahimi M."/>
            <person name="Lipzen A."/>
            <person name="Pangilinan J."/>
            <person name="Andreopoulos W."/>
            <person name="Hayes R.D."/>
            <person name="Ng V."/>
            <person name="Grigoriev I.V."/>
            <person name="Jackson S.A."/>
            <person name="Sutton T.D.S."/>
            <person name="Dobson A.D.W."/>
            <person name="Rama T."/>
        </authorList>
    </citation>
    <scope>NUCLEOTIDE SEQUENCE</scope>
    <source>
        <strain evidence="10">TRa018bII</strain>
    </source>
</reference>
<comment type="similarity">
    <text evidence="2 7">Belongs to the major facilitator superfamily. Sugar transporter (TC 2.A.1.1) family.</text>
</comment>
<dbReference type="Pfam" id="PF00083">
    <property type="entry name" value="Sugar_tr"/>
    <property type="match status" value="1"/>
</dbReference>
<feature type="transmembrane region" description="Helical" evidence="8">
    <location>
        <begin position="437"/>
        <end position="460"/>
    </location>
</feature>
<protein>
    <submittedName>
        <fullName evidence="10">General substrate transporter</fullName>
    </submittedName>
</protein>
<dbReference type="EMBL" id="MU251671">
    <property type="protein sequence ID" value="KAG9230457.1"/>
    <property type="molecule type" value="Genomic_DNA"/>
</dbReference>
<sequence>MNDTIDVQKHEEEVKDGEAGLDARLSAQAQEYLNVQRSQTWKEALRANPKALIWCFYSLFTCIMWGYDGLASSIVLAIEQFRRDYGTKFNGEFVIPVIWQLGLGGASLFGLLFGGIGAGIVSKKWGRQLCMLISYLMSIAGVFLQYYSPGDLPMLFGGKVLTGIPLGVFITITPTYCSEIAPFALRGSVTSAVNWSIVFGQCLAYVVMRQTQYSQGPNAYLILFAIQWVFAGLALLALPFFPESPYHLVSQGRFDKARANAKRLYDAKFNVDGYIASIQLDLDTQARTERDASYRECFRGKNNLRTLIAMSTFFVQSVCGIGWIIGYMAYFLQLGGLSIPASFDATVTLSFLMLIGNMVGWIFVEKFGRRSTALFGSLTLTTTLLLIGISACIQTKNAIWAQVAFMAIWSFVYQSTIGSVAWPIVAEVSKSSLRGHTQALATVTQGIVGAVSGVLLPFMVNPDQGNLGGKVGFIYGGILGVSCVGIFFYWPETKGRSFGEIDELFGRGVKPRDFKGARLD</sequence>
<feature type="transmembrane region" description="Helical" evidence="8">
    <location>
        <begin position="373"/>
        <end position="393"/>
    </location>
</feature>
<dbReference type="GO" id="GO:0005351">
    <property type="term" value="F:carbohydrate:proton symporter activity"/>
    <property type="evidence" value="ECO:0007669"/>
    <property type="project" value="TreeGrafter"/>
</dbReference>
<name>A0A9P8C1Z4_9HELO</name>
<evidence type="ECO:0000256" key="1">
    <source>
        <dbReference type="ARBA" id="ARBA00004141"/>
    </source>
</evidence>
<feature type="transmembrane region" description="Helical" evidence="8">
    <location>
        <begin position="220"/>
        <end position="241"/>
    </location>
</feature>
<feature type="transmembrane region" description="Helical" evidence="8">
    <location>
        <begin position="399"/>
        <end position="425"/>
    </location>
</feature>
<gene>
    <name evidence="10" type="ORF">BJ875DRAFT_472187</name>
</gene>